<protein>
    <submittedName>
        <fullName evidence="3">NAD-dependent epimerase/dehydratase family protein</fullName>
    </submittedName>
</protein>
<dbReference type="PANTHER" id="PTHR43574">
    <property type="entry name" value="EPIMERASE-RELATED"/>
    <property type="match status" value="1"/>
</dbReference>
<dbReference type="RefSeq" id="WP_134246405.1">
    <property type="nucleotide sequence ID" value="NZ_SNQI01000001.1"/>
</dbReference>
<dbReference type="InterPro" id="IPR036291">
    <property type="entry name" value="NAD(P)-bd_dom_sf"/>
</dbReference>
<feature type="domain" description="NAD-dependent epimerase/dehydratase" evidence="2">
    <location>
        <begin position="9"/>
        <end position="251"/>
    </location>
</feature>
<evidence type="ECO:0000313" key="4">
    <source>
        <dbReference type="Proteomes" id="UP000298517"/>
    </source>
</evidence>
<evidence type="ECO:0000256" key="1">
    <source>
        <dbReference type="ARBA" id="ARBA00023027"/>
    </source>
</evidence>
<reference evidence="3 4" key="1">
    <citation type="journal article" date="2011" name="J. Microbiol.">
        <title>Gramella jeungdoensis sp. nov., isolated from a solar saltern in Korea.</title>
        <authorList>
            <person name="Joung Y."/>
            <person name="Kim H."/>
            <person name="Jang T."/>
            <person name="Ahn T.S."/>
            <person name="Joh K."/>
        </authorList>
    </citation>
    <scope>NUCLEOTIDE SEQUENCE [LARGE SCALE GENOMIC DNA]</scope>
    <source>
        <strain evidence="3 4">KCTC 23123</strain>
    </source>
</reference>
<comment type="caution">
    <text evidence="3">The sequence shown here is derived from an EMBL/GenBank/DDBJ whole genome shotgun (WGS) entry which is preliminary data.</text>
</comment>
<gene>
    <name evidence="3" type="ORF">E2488_00640</name>
</gene>
<evidence type="ECO:0000313" key="3">
    <source>
        <dbReference type="EMBL" id="TEW76390.1"/>
    </source>
</evidence>
<dbReference type="InterPro" id="IPR001509">
    <property type="entry name" value="Epimerase_deHydtase"/>
</dbReference>
<dbReference type="PRINTS" id="PR01713">
    <property type="entry name" value="NUCEPIMERASE"/>
</dbReference>
<dbReference type="Gene3D" id="3.40.50.720">
    <property type="entry name" value="NAD(P)-binding Rossmann-like Domain"/>
    <property type="match status" value="1"/>
</dbReference>
<dbReference type="OrthoDB" id="9801785at2"/>
<keyword evidence="1" id="KW-0520">NAD</keyword>
<organism evidence="3 4">
    <name type="scientific">Gramella jeungdoensis</name>
    <dbReference type="NCBI Taxonomy" id="708091"/>
    <lineage>
        <taxon>Bacteria</taxon>
        <taxon>Pseudomonadati</taxon>
        <taxon>Bacteroidota</taxon>
        <taxon>Flavobacteriia</taxon>
        <taxon>Flavobacteriales</taxon>
        <taxon>Flavobacteriaceae</taxon>
        <taxon>Christiangramia</taxon>
    </lineage>
</organism>
<dbReference type="SUPFAM" id="SSF51735">
    <property type="entry name" value="NAD(P)-binding Rossmann-fold domains"/>
    <property type="match status" value="1"/>
</dbReference>
<sequence>MNIKNKKKVLITGMAGFIGHHLAKLLLKNNYTVVGLDNINDYYDVNLKFARLTNLGFNISEISYNKLLKKDAIAFIKLDLTDLDNLKQLFKEQQFDYVVNLAAQAGVRYSLENPHSYVDSNITGFLNILESCRAYPVEHLVFASSSSVYGLSEDIPFQEDNCTDHPLAMYAASKKANEMMAHSYANLFNIPATGLRFFTVYGPWGRPDMALHIFTKAMVEDKEFEVFNNGDMSRDFTYVGDIVESIKRLLPLAPKENNPAFNPKKPTSSKSTKAYQIFNIGNNSPIALMDYIKALEKVLGKKGKIIFKPMQPGDVKSTYANVESLFNYINFKPETNLEDGVRAFVNKYLELERLKNS</sequence>
<accession>A0A4Y8AV77</accession>
<dbReference type="AlphaFoldDB" id="A0A4Y8AV77"/>
<dbReference type="Pfam" id="PF01370">
    <property type="entry name" value="Epimerase"/>
    <property type="match status" value="1"/>
</dbReference>
<name>A0A4Y8AV77_9FLAO</name>
<proteinExistence type="predicted"/>
<evidence type="ECO:0000259" key="2">
    <source>
        <dbReference type="Pfam" id="PF01370"/>
    </source>
</evidence>
<dbReference type="EMBL" id="SNQI01000001">
    <property type="protein sequence ID" value="TEW76390.1"/>
    <property type="molecule type" value="Genomic_DNA"/>
</dbReference>
<keyword evidence="4" id="KW-1185">Reference proteome</keyword>
<dbReference type="Proteomes" id="UP000298517">
    <property type="component" value="Unassembled WGS sequence"/>
</dbReference>